<evidence type="ECO:0000256" key="1">
    <source>
        <dbReference type="SAM" id="MobiDB-lite"/>
    </source>
</evidence>
<keyword evidence="3" id="KW-1185">Reference proteome</keyword>
<feature type="compositionally biased region" description="Polar residues" evidence="1">
    <location>
        <begin position="120"/>
        <end position="132"/>
    </location>
</feature>
<feature type="compositionally biased region" description="Basic residues" evidence="1">
    <location>
        <begin position="65"/>
        <end position="78"/>
    </location>
</feature>
<reference evidence="2" key="1">
    <citation type="submission" date="2020-11" db="EMBL/GenBank/DDBJ databases">
        <authorList>
            <consortium name="DOE Joint Genome Institute"/>
            <person name="Ahrendt S."/>
            <person name="Riley R."/>
            <person name="Andreopoulos W."/>
            <person name="Labutti K."/>
            <person name="Pangilinan J."/>
            <person name="Ruiz-Duenas F.J."/>
            <person name="Barrasa J.M."/>
            <person name="Sanchez-Garcia M."/>
            <person name="Camarero S."/>
            <person name="Miyauchi S."/>
            <person name="Serrano A."/>
            <person name="Linde D."/>
            <person name="Babiker R."/>
            <person name="Drula E."/>
            <person name="Ayuso-Fernandez I."/>
            <person name="Pacheco R."/>
            <person name="Padilla G."/>
            <person name="Ferreira P."/>
            <person name="Barriuso J."/>
            <person name="Kellner H."/>
            <person name="Castanera R."/>
            <person name="Alfaro M."/>
            <person name="Ramirez L."/>
            <person name="Pisabarro A.G."/>
            <person name="Kuo A."/>
            <person name="Tritt A."/>
            <person name="Lipzen A."/>
            <person name="He G."/>
            <person name="Yan M."/>
            <person name="Ng V."/>
            <person name="Cullen D."/>
            <person name="Martin F."/>
            <person name="Rosso M.-N."/>
            <person name="Henrissat B."/>
            <person name="Hibbett D."/>
            <person name="Martinez A.T."/>
            <person name="Grigoriev I.V."/>
        </authorList>
    </citation>
    <scope>NUCLEOTIDE SEQUENCE</scope>
    <source>
        <strain evidence="2">CBS 506.95</strain>
    </source>
</reference>
<gene>
    <name evidence="2" type="ORF">CPB83DRAFT_812263</name>
</gene>
<name>A0A9P6JRC0_9AGAR</name>
<protein>
    <submittedName>
        <fullName evidence="2">Uncharacterized protein</fullName>
    </submittedName>
</protein>
<feature type="compositionally biased region" description="Low complexity" evidence="1">
    <location>
        <begin position="294"/>
        <end position="304"/>
    </location>
</feature>
<dbReference type="EMBL" id="MU157846">
    <property type="protein sequence ID" value="KAF9529415.1"/>
    <property type="molecule type" value="Genomic_DNA"/>
</dbReference>
<feature type="compositionally biased region" description="Basic and acidic residues" evidence="1">
    <location>
        <begin position="275"/>
        <end position="288"/>
    </location>
</feature>
<feature type="region of interest" description="Disordered" evidence="1">
    <location>
        <begin position="419"/>
        <end position="592"/>
    </location>
</feature>
<evidence type="ECO:0000313" key="2">
    <source>
        <dbReference type="EMBL" id="KAF9529415.1"/>
    </source>
</evidence>
<feature type="region of interest" description="Disordered" evidence="1">
    <location>
        <begin position="39"/>
        <end position="156"/>
    </location>
</feature>
<proteinExistence type="predicted"/>
<feature type="region of interest" description="Disordered" evidence="1">
    <location>
        <begin position="170"/>
        <end position="314"/>
    </location>
</feature>
<feature type="region of interest" description="Disordered" evidence="1">
    <location>
        <begin position="732"/>
        <end position="830"/>
    </location>
</feature>
<feature type="compositionally biased region" description="Polar residues" evidence="1">
    <location>
        <begin position="557"/>
        <end position="577"/>
    </location>
</feature>
<feature type="compositionally biased region" description="Basic and acidic residues" evidence="1">
    <location>
        <begin position="429"/>
        <end position="451"/>
    </location>
</feature>
<accession>A0A9P6JRC0</accession>
<feature type="compositionally biased region" description="Low complexity" evidence="1">
    <location>
        <begin position="769"/>
        <end position="780"/>
    </location>
</feature>
<feature type="compositionally biased region" description="Polar residues" evidence="1">
    <location>
        <begin position="221"/>
        <end position="232"/>
    </location>
</feature>
<feature type="compositionally biased region" description="Polar residues" evidence="1">
    <location>
        <begin position="258"/>
        <end position="271"/>
    </location>
</feature>
<feature type="compositionally biased region" description="Low complexity" evidence="1">
    <location>
        <begin position="136"/>
        <end position="149"/>
    </location>
</feature>
<sequence length="830" mass="91777">MVEPIEDNDDTPPPTERPLLRKSLAFAKDAPTQVAISTYEPTVAPQQKKGFLPGQEVILPPKPKSTSRRNKSGIKRPRRPDAYPGQTSRFRLETYDPTPSAEPPIAHGTGPYSSMYRGVATSTPGQEGQVSTAAGPLSSAMPPSQSSSPNGIRLTLPNSFDHATVHVPTTAGVLPPTAKNKAISNPDLGTAPQAPQLLPPALRPQPSQKAQILTNFDRPGQSASSTLIAQRATTPQQPPPKARSLTPADPSLGHATYVTDTSLTMRDQTSPGPHYRRDYDVREMTPPRERRRSSTTAKSSTSESPAHKKTNRGPLRIVTLLIEDMRGQEPDSQLAELKVPLKRSDDEDNGWWADAKDIAEQLQSGPSRIDGPARAFTMRGKYRQFILRVTADNKDEFVSANVAISAQKTLDVMVELLHPPGTVTRPPRVPRDSWSNHDDDSRPNDRMETENIRPLPSSRKRTSSPSFDDYDNYPVRRSHSQSGPSKAARRDHWDRSPRREDTPPYSRDRHSMALGSNRDAWRRQSIPAQRDRESSRQPPPPSYSPYHRPMLSPLPALQTSLPSPSRQHSRSINSPTAYSRHEDDEDDDSLPADEPFIRAVDRLLHEDPRMCDDYFRASAGARAVDIAKQYELVTKMFKMWAGRRPPGFHQIIEEIHIARALEIEDPQSYLSKCHETMKLLDLYGKKGRVFENPRVVAMLDETTPPEHGVDAGRKLLRLLRAVDDGWKANRIGSLLDGINPPPPDPFDKPGPYSPENNSSVSKPGPSAISPPLTLPTPTSSRQHSFREAHSHSHSLSTGTLPAPPHSGSSDSATSVDAARYTSRGKGMFVD</sequence>
<organism evidence="2 3">
    <name type="scientific">Crepidotus variabilis</name>
    <dbReference type="NCBI Taxonomy" id="179855"/>
    <lineage>
        <taxon>Eukaryota</taxon>
        <taxon>Fungi</taxon>
        <taxon>Dikarya</taxon>
        <taxon>Basidiomycota</taxon>
        <taxon>Agaricomycotina</taxon>
        <taxon>Agaricomycetes</taxon>
        <taxon>Agaricomycetidae</taxon>
        <taxon>Agaricales</taxon>
        <taxon>Agaricineae</taxon>
        <taxon>Crepidotaceae</taxon>
        <taxon>Crepidotus</taxon>
    </lineage>
</organism>
<feature type="compositionally biased region" description="Basic and acidic residues" evidence="1">
    <location>
        <begin position="488"/>
        <end position="511"/>
    </location>
</feature>
<evidence type="ECO:0000313" key="3">
    <source>
        <dbReference type="Proteomes" id="UP000807306"/>
    </source>
</evidence>
<dbReference type="AlphaFoldDB" id="A0A9P6JRC0"/>
<dbReference type="OrthoDB" id="3215534at2759"/>
<comment type="caution">
    <text evidence="2">The sequence shown here is derived from an EMBL/GenBank/DDBJ whole genome shotgun (WGS) entry which is preliminary data.</text>
</comment>
<dbReference type="Proteomes" id="UP000807306">
    <property type="component" value="Unassembled WGS sequence"/>
</dbReference>